<feature type="compositionally biased region" description="Low complexity" evidence="1">
    <location>
        <begin position="32"/>
        <end position="43"/>
    </location>
</feature>
<evidence type="ECO:0000256" key="1">
    <source>
        <dbReference type="SAM" id="MobiDB-lite"/>
    </source>
</evidence>
<proteinExistence type="predicted"/>
<sequence>MAERERPEIDRRGLLKGVGCGLVAGGLAGPAAAAAPAPQEAPGYYPPERLGMRGSHPGSFETAHALRDGTLRIGDAERIGEAYDLVIVGGGISGLAAAHFLRVERPDARILILDNHDDFGGHAKRNEFHVAGRTLLINGGTMLISSPRPYSAVAAGLLATLGINAEALAARYKPGGAFRALRPAIFFDAPTFGRDALVPMMRGADRTPEALAKALAASPLPEKAIRDIVRVETGKEDYLAGLSQDEKRDRLSRMSYRDYLAEVVKVDPLVIAYYQCRTHGEWGIGIDGEPALDCWGQGLPGFAGLGLDPRDTRRMGNTAAGYGATGGSASFHFPDGNATIARALVRKLVPAVAPPGDIAALVGARFDYAELDRAGQPVRIRLNSTVVNVARKGAGAEIVYRAGDGLRAVSARACVLACYNMIIPYLVPDLPDAQKAALHQLVKVPLVYTSVALTNWRAFARLGISGAECPGSYFSSFRLTPAPDMGGAFQPAGPDDPAMLFMLRTPCKPGAPTERDQHRAGRQELLATSLATFGGHIRDQLAKVLGRGGFDAARDIAGIAVNRWPHGYAYEYNPLYDPWDVPEASRPHVVGRRRFGPIAIANSDSGAAAYTDSAIDQAHRAVHELLAAREVRI</sequence>
<dbReference type="RefSeq" id="WP_216323256.1">
    <property type="nucleotide sequence ID" value="NZ_JAHKRT010000004.1"/>
</dbReference>
<dbReference type="PANTHER" id="PTHR42923">
    <property type="entry name" value="PROTOPORPHYRINOGEN OXIDASE"/>
    <property type="match status" value="1"/>
</dbReference>
<comment type="caution">
    <text evidence="2">The sequence shown here is derived from an EMBL/GenBank/DDBJ whole genome shotgun (WGS) entry which is preliminary data.</text>
</comment>
<dbReference type="Proteomes" id="UP000776276">
    <property type="component" value="Unassembled WGS sequence"/>
</dbReference>
<keyword evidence="3" id="KW-1185">Reference proteome</keyword>
<reference evidence="2 3" key="1">
    <citation type="submission" date="2021-06" db="EMBL/GenBank/DDBJ databases">
        <title>Sphingomonas sp. XMGL2, whole genome shotgun sequencing project.</title>
        <authorList>
            <person name="Zhao G."/>
            <person name="Shen L."/>
        </authorList>
    </citation>
    <scope>NUCLEOTIDE SEQUENCE [LARGE SCALE GENOMIC DNA]</scope>
    <source>
        <strain evidence="2 3">XMGL2</strain>
    </source>
</reference>
<evidence type="ECO:0000313" key="3">
    <source>
        <dbReference type="Proteomes" id="UP000776276"/>
    </source>
</evidence>
<name>A0ABS6BHX7_9SPHN</name>
<organism evidence="2 3">
    <name type="scientific">Sphingomonas quercus</name>
    <dbReference type="NCBI Taxonomy" id="2842451"/>
    <lineage>
        <taxon>Bacteria</taxon>
        <taxon>Pseudomonadati</taxon>
        <taxon>Pseudomonadota</taxon>
        <taxon>Alphaproteobacteria</taxon>
        <taxon>Sphingomonadales</taxon>
        <taxon>Sphingomonadaceae</taxon>
        <taxon>Sphingomonas</taxon>
    </lineage>
</organism>
<dbReference type="PROSITE" id="PS51318">
    <property type="entry name" value="TAT"/>
    <property type="match status" value="1"/>
</dbReference>
<dbReference type="InterPro" id="IPR050464">
    <property type="entry name" value="Zeta_carotene_desat/Oxidored"/>
</dbReference>
<gene>
    <name evidence="2" type="ORF">KOF26_08565</name>
</gene>
<dbReference type="EMBL" id="JAHKRT010000004">
    <property type="protein sequence ID" value="MBU3077915.1"/>
    <property type="molecule type" value="Genomic_DNA"/>
</dbReference>
<dbReference type="Pfam" id="PF13450">
    <property type="entry name" value="NAD_binding_8"/>
    <property type="match status" value="1"/>
</dbReference>
<protein>
    <submittedName>
        <fullName evidence="2">NAD(P)-binding protein</fullName>
    </submittedName>
</protein>
<dbReference type="InterPro" id="IPR006311">
    <property type="entry name" value="TAT_signal"/>
</dbReference>
<evidence type="ECO:0000313" key="2">
    <source>
        <dbReference type="EMBL" id="MBU3077915.1"/>
    </source>
</evidence>
<feature type="region of interest" description="Disordered" evidence="1">
    <location>
        <begin position="32"/>
        <end position="61"/>
    </location>
</feature>
<accession>A0ABS6BHX7</accession>
<dbReference type="PANTHER" id="PTHR42923:SF3">
    <property type="entry name" value="PROTOPORPHYRINOGEN OXIDASE"/>
    <property type="match status" value="1"/>
</dbReference>